<comment type="caution">
    <text evidence="4">The sequence shown here is derived from an EMBL/GenBank/DDBJ whole genome shotgun (WGS) entry which is preliminary data.</text>
</comment>
<feature type="compositionally biased region" description="Polar residues" evidence="2">
    <location>
        <begin position="368"/>
        <end position="379"/>
    </location>
</feature>
<evidence type="ECO:0000256" key="1">
    <source>
        <dbReference type="SAM" id="Coils"/>
    </source>
</evidence>
<keyword evidence="5" id="KW-1185">Reference proteome</keyword>
<feature type="coiled-coil region" evidence="1">
    <location>
        <begin position="455"/>
        <end position="510"/>
    </location>
</feature>
<gene>
    <name evidence="4" type="ORF">QYE76_009899</name>
</gene>
<dbReference type="AlphaFoldDB" id="A0AAD8TUJ1"/>
<reference evidence="4" key="1">
    <citation type="submission" date="2023-07" db="EMBL/GenBank/DDBJ databases">
        <title>A chromosome-level genome assembly of Lolium multiflorum.</title>
        <authorList>
            <person name="Chen Y."/>
            <person name="Copetti D."/>
            <person name="Kolliker R."/>
            <person name="Studer B."/>
        </authorList>
    </citation>
    <scope>NUCLEOTIDE SEQUENCE</scope>
    <source>
        <strain evidence="4">02402/16</strain>
        <tissue evidence="4">Leaf</tissue>
    </source>
</reference>
<protein>
    <recommendedName>
        <fullName evidence="3">Transposase (putative) gypsy type domain-containing protein</fullName>
    </recommendedName>
</protein>
<feature type="region of interest" description="Disordered" evidence="2">
    <location>
        <begin position="299"/>
        <end position="346"/>
    </location>
</feature>
<sequence length="695" mass="77334">MAAADLGTAEWERSKITNQDINLLKKLGISKKPKAVCFPSEESYPSPPMGYRVSFVDHLIRGLSAPIHPFLRGLLFVYGLQLHHLTPNSILHISIFITLCEAFLGVQPNWALWKRIFFCRRNGSSNVAYNIGGVVISVRSSVNYFDVKLPDSVQGWRKKWLYIQEENHGCAEDNIPPFDGAEKILRRRSWDAEATEEEKASTEALMTRIHELQNTRGKELSGIQITAYFLRARVQPLQARKNPLWNYAGDEDTDRLSTNLEVKDLDRLVRKISSLNKKDPIPSSCRVKPYSATNALPKEGASEATASAQSPPPAVSPKNKRKRNDAEDSGTSKPEEAVPSRQKATYDPYLETLISSDDEEVVPASNVAARTSTSHTLVASETPVEGEETSPPQQNVGAATPPSSPLVPSPKRARIDTIPEPTLQISSSSSPLLDDPMIKELLRIGAQFVGYRDYASKTEEKLAEANERANTLAQKLEQCEEARKKAESDAVQARREADKAKADAAGVEDLRKRLHAAETSLSEHITAQSAREEAITKRLRTQNRRFVNKTSQEFELEDPDNDPLLDAVSFLEFHGTEAREGIDEARTGLSRLFPYFFPKKEEPATFLALAKCFNPPEDLGLKMRHENMKVAVESTVALVADSQQTIDWAKVGNTEQIEQAKWRSLIKAAKLNTKKILAYLGIKPSSTPSSSRPEV</sequence>
<name>A0AAD8TUJ1_LOLMU</name>
<dbReference type="PANTHER" id="PTHR33026:SF7">
    <property type="entry name" value="OS03G0100275 PROTEIN"/>
    <property type="match status" value="1"/>
</dbReference>
<evidence type="ECO:0000313" key="5">
    <source>
        <dbReference type="Proteomes" id="UP001231189"/>
    </source>
</evidence>
<proteinExistence type="predicted"/>
<dbReference type="InterPro" id="IPR007321">
    <property type="entry name" value="Transposase_28"/>
</dbReference>
<organism evidence="4 5">
    <name type="scientific">Lolium multiflorum</name>
    <name type="common">Italian ryegrass</name>
    <name type="synonym">Lolium perenne subsp. multiflorum</name>
    <dbReference type="NCBI Taxonomy" id="4521"/>
    <lineage>
        <taxon>Eukaryota</taxon>
        <taxon>Viridiplantae</taxon>
        <taxon>Streptophyta</taxon>
        <taxon>Embryophyta</taxon>
        <taxon>Tracheophyta</taxon>
        <taxon>Spermatophyta</taxon>
        <taxon>Magnoliopsida</taxon>
        <taxon>Liliopsida</taxon>
        <taxon>Poales</taxon>
        <taxon>Poaceae</taxon>
        <taxon>BOP clade</taxon>
        <taxon>Pooideae</taxon>
        <taxon>Poodae</taxon>
        <taxon>Poeae</taxon>
        <taxon>Poeae Chloroplast Group 2 (Poeae type)</taxon>
        <taxon>Loliodinae</taxon>
        <taxon>Loliinae</taxon>
        <taxon>Lolium</taxon>
    </lineage>
</organism>
<evidence type="ECO:0000256" key="2">
    <source>
        <dbReference type="SAM" id="MobiDB-lite"/>
    </source>
</evidence>
<accession>A0AAD8TUJ1</accession>
<dbReference type="EMBL" id="JAUUTY010000001">
    <property type="protein sequence ID" value="KAK1693202.1"/>
    <property type="molecule type" value="Genomic_DNA"/>
</dbReference>
<feature type="region of interest" description="Disordered" evidence="2">
    <location>
        <begin position="364"/>
        <end position="413"/>
    </location>
</feature>
<evidence type="ECO:0000313" key="4">
    <source>
        <dbReference type="EMBL" id="KAK1693202.1"/>
    </source>
</evidence>
<dbReference type="Pfam" id="PF04195">
    <property type="entry name" value="Transposase_28"/>
    <property type="match status" value="1"/>
</dbReference>
<keyword evidence="1" id="KW-0175">Coiled coil</keyword>
<feature type="domain" description="Transposase (putative) gypsy type" evidence="3">
    <location>
        <begin position="54"/>
        <end position="119"/>
    </location>
</feature>
<evidence type="ECO:0000259" key="3">
    <source>
        <dbReference type="Pfam" id="PF04195"/>
    </source>
</evidence>
<dbReference type="Proteomes" id="UP001231189">
    <property type="component" value="Unassembled WGS sequence"/>
</dbReference>
<dbReference type="PANTHER" id="PTHR33026">
    <property type="entry name" value="OS06G0360600 PROTEIN"/>
    <property type="match status" value="1"/>
</dbReference>